<organism evidence="1 2">
    <name type="scientific">Noviherbaspirillum denitrificans</name>
    <dbReference type="NCBI Taxonomy" id="1968433"/>
    <lineage>
        <taxon>Bacteria</taxon>
        <taxon>Pseudomonadati</taxon>
        <taxon>Pseudomonadota</taxon>
        <taxon>Betaproteobacteria</taxon>
        <taxon>Burkholderiales</taxon>
        <taxon>Oxalobacteraceae</taxon>
        <taxon>Noviherbaspirillum</taxon>
    </lineage>
</organism>
<dbReference type="EMBL" id="LSTO01000001">
    <property type="protein sequence ID" value="OWW21380.1"/>
    <property type="molecule type" value="Genomic_DNA"/>
</dbReference>
<dbReference type="RefSeq" id="WP_088708236.1">
    <property type="nucleotide sequence ID" value="NZ_LSTO01000001.1"/>
</dbReference>
<evidence type="ECO:0000313" key="1">
    <source>
        <dbReference type="EMBL" id="OWW21380.1"/>
    </source>
</evidence>
<dbReference type="AlphaFoldDB" id="A0A254TFJ0"/>
<evidence type="ECO:0000313" key="2">
    <source>
        <dbReference type="Proteomes" id="UP000197535"/>
    </source>
</evidence>
<name>A0A254TFJ0_9BURK</name>
<reference evidence="1 2" key="1">
    <citation type="submission" date="2016-02" db="EMBL/GenBank/DDBJ databases">
        <authorList>
            <person name="Wen L."/>
            <person name="He K."/>
            <person name="Yang H."/>
        </authorList>
    </citation>
    <scope>NUCLEOTIDE SEQUENCE [LARGE SCALE GENOMIC DNA]</scope>
    <source>
        <strain evidence="1 2">TSA40</strain>
    </source>
</reference>
<comment type="caution">
    <text evidence="1">The sequence shown here is derived from an EMBL/GenBank/DDBJ whole genome shotgun (WGS) entry which is preliminary data.</text>
</comment>
<gene>
    <name evidence="1" type="ORF">AYR66_19730</name>
</gene>
<sequence>MGEGDLVLRIFIAVQRVICKTSATEIMHMLLHKTVKNRSDFLTHEIAQRLLYLALRETEKDWIVPPIA</sequence>
<accession>A0A254TFJ0</accession>
<dbReference type="OrthoDB" id="165209at2"/>
<keyword evidence="2" id="KW-1185">Reference proteome</keyword>
<protein>
    <submittedName>
        <fullName evidence="1">Uncharacterized protein</fullName>
    </submittedName>
</protein>
<proteinExistence type="predicted"/>
<dbReference type="Proteomes" id="UP000197535">
    <property type="component" value="Unassembled WGS sequence"/>
</dbReference>